<name>A0AA44UUZ9_PSEA5</name>
<comment type="caution">
    <text evidence="1">The sequence shown here is derived from an EMBL/GenBank/DDBJ whole genome shotgun (WGS) entry which is preliminary data.</text>
</comment>
<dbReference type="AlphaFoldDB" id="A0AA44UUZ9"/>
<protein>
    <submittedName>
        <fullName evidence="1">Uncharacterized protein</fullName>
    </submittedName>
</protein>
<dbReference type="Proteomes" id="UP000232453">
    <property type="component" value="Unassembled WGS sequence"/>
</dbReference>
<dbReference type="RefSeq" id="WP_100877352.1">
    <property type="nucleotide sequence ID" value="NZ_JBEPFP010000011.1"/>
</dbReference>
<accession>A0AA44UUZ9</accession>
<evidence type="ECO:0000313" key="1">
    <source>
        <dbReference type="EMBL" id="PKB41306.1"/>
    </source>
</evidence>
<gene>
    <name evidence="1" type="ORF">ATL51_0268</name>
</gene>
<reference evidence="1 2" key="1">
    <citation type="submission" date="2017-11" db="EMBL/GenBank/DDBJ databases">
        <title>Sequencing the genomes of 1000 actinobacteria strains.</title>
        <authorList>
            <person name="Klenk H.-P."/>
        </authorList>
    </citation>
    <scope>NUCLEOTIDE SEQUENCE [LARGE SCALE GENOMIC DNA]</scope>
    <source>
        <strain evidence="1 2">DSM 44104</strain>
    </source>
</reference>
<evidence type="ECO:0000313" key="2">
    <source>
        <dbReference type="Proteomes" id="UP000232453"/>
    </source>
</evidence>
<dbReference type="EMBL" id="PHUJ01000002">
    <property type="protein sequence ID" value="PKB41306.1"/>
    <property type="molecule type" value="Genomic_DNA"/>
</dbReference>
<proteinExistence type="predicted"/>
<organism evidence="1 2">
    <name type="scientific">Pseudonocardia alni</name>
    <name type="common">Amycolata alni</name>
    <dbReference type="NCBI Taxonomy" id="33907"/>
    <lineage>
        <taxon>Bacteria</taxon>
        <taxon>Bacillati</taxon>
        <taxon>Actinomycetota</taxon>
        <taxon>Actinomycetes</taxon>
        <taxon>Pseudonocardiales</taxon>
        <taxon>Pseudonocardiaceae</taxon>
        <taxon>Pseudonocardia</taxon>
    </lineage>
</organism>
<sequence>MVDTSAALSRSQFTTPDREPADSVELYLAAPLTVGILHTEALRGGHRDLADAVEHAHDTGLAAALDYLSGAALLKVGHHTRLRASRTSVGAFEAGAIPLATVTHLLVAARDGRVLGDVARPHHHLLLARTGVDHVGHEWPVDLAAVWAAAPAIVSCYQVALQRSLADSIGVRWSQRGEFGSDFPELIEPDLTGYLTDYERVVCRPQGAGHDFWDLDVAASRG</sequence>